<dbReference type="InParanoid" id="D2V9P7"/>
<dbReference type="SUPFAM" id="SSF48371">
    <property type="entry name" value="ARM repeat"/>
    <property type="match status" value="1"/>
</dbReference>
<keyword evidence="3" id="KW-1185">Reference proteome</keyword>
<dbReference type="Proteomes" id="UP000006671">
    <property type="component" value="Unassembled WGS sequence"/>
</dbReference>
<evidence type="ECO:0000313" key="2">
    <source>
        <dbReference type="EMBL" id="EFC46624.1"/>
    </source>
</evidence>
<dbReference type="OMA" id="HINTCKL"/>
<dbReference type="InterPro" id="IPR011989">
    <property type="entry name" value="ARM-like"/>
</dbReference>
<name>D2V9P7_NAEGR</name>
<evidence type="ECO:0000313" key="3">
    <source>
        <dbReference type="Proteomes" id="UP000006671"/>
    </source>
</evidence>
<accession>D2V9P7</accession>
<feature type="region of interest" description="Disordered" evidence="1">
    <location>
        <begin position="453"/>
        <end position="486"/>
    </location>
</feature>
<dbReference type="OrthoDB" id="10267673at2759"/>
<dbReference type="InterPro" id="IPR016024">
    <property type="entry name" value="ARM-type_fold"/>
</dbReference>
<feature type="region of interest" description="Disordered" evidence="1">
    <location>
        <begin position="1"/>
        <end position="43"/>
    </location>
</feature>
<dbReference type="VEuPathDB" id="AmoebaDB:NAEGRDRAFT_65513"/>
<sequence>MSNNNNDKASTTNNNKPSSLSNTVTIDDDSNNNNNNNNITSTSTIKKSSNIGMLTREEKQSFEELIDFCSHNNEQVRITGLSNLLKFLRIEEYLNNLRFTIRVLEKCIKTLVNLTSDKSHFVSKLSISCLILLSQDESTIFFNEMVKNDLIQILMNIFIKMERRELNNELNQNDKDTLECILLLLSNLTSNSEQARLKFLNMKTIEETLKKLKKANLKSNDSDDSDDDSDTESDSDSDSDNLDELKEYNIMKLINYFNRPMNELKISLISSHLIPTILGNLSVNDHAKYIIVNNNCNISYLHLLLFKNNNLDLLNNLDIQQDKCLRRRSILAILKNCLFKKNLIPNIIYANDTNLNLFDLLYYQLNSNFPIFIQQLTIECLQLISDLPFGLEYLHPYLDKLIELNNSNLDQIIQAIQTRNLVKPGTLIKIDENGQMINLNTFNEDLQQHEHNINNINNNNNSHGSSHGDDNDGSGGSGEKNFDDLD</sequence>
<feature type="region of interest" description="Disordered" evidence="1">
    <location>
        <begin position="216"/>
        <end position="241"/>
    </location>
</feature>
<evidence type="ECO:0000256" key="1">
    <source>
        <dbReference type="SAM" id="MobiDB-lite"/>
    </source>
</evidence>
<dbReference type="KEGG" id="ngr:NAEGRDRAFT_65513"/>
<proteinExistence type="predicted"/>
<dbReference type="Gene3D" id="1.25.10.10">
    <property type="entry name" value="Leucine-rich Repeat Variant"/>
    <property type="match status" value="1"/>
</dbReference>
<feature type="compositionally biased region" description="Low complexity" evidence="1">
    <location>
        <begin position="453"/>
        <end position="465"/>
    </location>
</feature>
<dbReference type="RefSeq" id="XP_002679368.1">
    <property type="nucleotide sequence ID" value="XM_002679322.1"/>
</dbReference>
<gene>
    <name evidence="2" type="ORF">NAEGRDRAFT_65513</name>
</gene>
<dbReference type="EMBL" id="GG738858">
    <property type="protein sequence ID" value="EFC46624.1"/>
    <property type="molecule type" value="Genomic_DNA"/>
</dbReference>
<dbReference type="GeneID" id="8859862"/>
<feature type="compositionally biased region" description="Acidic residues" evidence="1">
    <location>
        <begin position="222"/>
        <end position="241"/>
    </location>
</feature>
<protein>
    <submittedName>
        <fullName evidence="2">Predicted protein</fullName>
    </submittedName>
</protein>
<dbReference type="AlphaFoldDB" id="D2V9P7"/>
<organism evidence="3">
    <name type="scientific">Naegleria gruberi</name>
    <name type="common">Amoeba</name>
    <dbReference type="NCBI Taxonomy" id="5762"/>
    <lineage>
        <taxon>Eukaryota</taxon>
        <taxon>Discoba</taxon>
        <taxon>Heterolobosea</taxon>
        <taxon>Tetramitia</taxon>
        <taxon>Eutetramitia</taxon>
        <taxon>Vahlkampfiidae</taxon>
        <taxon>Naegleria</taxon>
    </lineage>
</organism>
<reference evidence="2 3" key="1">
    <citation type="journal article" date="2010" name="Cell">
        <title>The genome of Naegleria gruberi illuminates early eukaryotic versatility.</title>
        <authorList>
            <person name="Fritz-Laylin L.K."/>
            <person name="Prochnik S.E."/>
            <person name="Ginger M.L."/>
            <person name="Dacks J.B."/>
            <person name="Carpenter M.L."/>
            <person name="Field M.C."/>
            <person name="Kuo A."/>
            <person name="Paredez A."/>
            <person name="Chapman J."/>
            <person name="Pham J."/>
            <person name="Shu S."/>
            <person name="Neupane R."/>
            <person name="Cipriano M."/>
            <person name="Mancuso J."/>
            <person name="Tu H."/>
            <person name="Salamov A."/>
            <person name="Lindquist E."/>
            <person name="Shapiro H."/>
            <person name="Lucas S."/>
            <person name="Grigoriev I.V."/>
            <person name="Cande W.Z."/>
            <person name="Fulton C."/>
            <person name="Rokhsar D.S."/>
            <person name="Dawson S.C."/>
        </authorList>
    </citation>
    <scope>NUCLEOTIDE SEQUENCE [LARGE SCALE GENOMIC DNA]</scope>
    <source>
        <strain evidence="2 3">NEG-M</strain>
    </source>
</reference>